<gene>
    <name evidence="1" type="ORF">GBF38_018887</name>
</gene>
<evidence type="ECO:0000313" key="2">
    <source>
        <dbReference type="Proteomes" id="UP000805704"/>
    </source>
</evidence>
<reference evidence="1" key="1">
    <citation type="submission" date="2020-04" db="EMBL/GenBank/DDBJ databases">
        <title>A chromosome-scale assembly and high-density genetic map of the yellow drum (Nibea albiflora) genome.</title>
        <authorList>
            <person name="Xu D."/>
            <person name="Zhang W."/>
            <person name="Chen R."/>
            <person name="Tan P."/>
            <person name="Wang L."/>
            <person name="Song H."/>
            <person name="Tian L."/>
            <person name="Zhu Q."/>
            <person name="Wang B."/>
        </authorList>
    </citation>
    <scope>NUCLEOTIDE SEQUENCE</scope>
    <source>
        <strain evidence="1">ZJHYS-2018</strain>
    </source>
</reference>
<evidence type="ECO:0000313" key="1">
    <source>
        <dbReference type="EMBL" id="KAG8003669.1"/>
    </source>
</evidence>
<protein>
    <submittedName>
        <fullName evidence="1">Uncharacterized protein</fullName>
    </submittedName>
</protein>
<dbReference type="Proteomes" id="UP000805704">
    <property type="component" value="Chromosome 4"/>
</dbReference>
<sequence length="72" mass="7720">MVSLDERVPGCSKPPSHRPPSFPSPPAQSPAQLEALSLTSPSLSVNTFALWLALSPLRHTPASAWFGREKAL</sequence>
<accession>A0ACB7ENM8</accession>
<comment type="caution">
    <text evidence="1">The sequence shown here is derived from an EMBL/GenBank/DDBJ whole genome shotgun (WGS) entry which is preliminary data.</text>
</comment>
<dbReference type="EMBL" id="CM024792">
    <property type="protein sequence ID" value="KAG8003669.1"/>
    <property type="molecule type" value="Genomic_DNA"/>
</dbReference>
<keyword evidence="2" id="KW-1185">Reference proteome</keyword>
<name>A0ACB7ENM8_NIBAL</name>
<organism evidence="1 2">
    <name type="scientific">Nibea albiflora</name>
    <name type="common">Yellow drum</name>
    <name type="synonym">Corvina albiflora</name>
    <dbReference type="NCBI Taxonomy" id="240163"/>
    <lineage>
        <taxon>Eukaryota</taxon>
        <taxon>Metazoa</taxon>
        <taxon>Chordata</taxon>
        <taxon>Craniata</taxon>
        <taxon>Vertebrata</taxon>
        <taxon>Euteleostomi</taxon>
        <taxon>Actinopterygii</taxon>
        <taxon>Neopterygii</taxon>
        <taxon>Teleostei</taxon>
        <taxon>Neoteleostei</taxon>
        <taxon>Acanthomorphata</taxon>
        <taxon>Eupercaria</taxon>
        <taxon>Sciaenidae</taxon>
        <taxon>Nibea</taxon>
    </lineage>
</organism>
<proteinExistence type="predicted"/>